<dbReference type="HOGENOM" id="CLU_1856600_0_0_1"/>
<proteinExistence type="predicted"/>
<name>A0A084B9Y0_STACB</name>
<gene>
    <name evidence="1" type="ORF">S7711_09795</name>
</gene>
<sequence length="138" mass="15290">MRRDVTDALRIFCNTDTLELADPKTARARPDNSLADVRLQNIAGFLCSECGLRTKNKRTAVSNTSSEHADLPAFVRGGAAALLVPVRLQTWVKNPAEMRYWTVLDGVVSGAERVEAPMPHIEGVLVREEQRYDDGELP</sequence>
<organism evidence="1 2">
    <name type="scientific">Stachybotrys chartarum (strain CBS 109288 / IBT 7711)</name>
    <name type="common">Toxic black mold</name>
    <name type="synonym">Stilbospora chartarum</name>
    <dbReference type="NCBI Taxonomy" id="1280523"/>
    <lineage>
        <taxon>Eukaryota</taxon>
        <taxon>Fungi</taxon>
        <taxon>Dikarya</taxon>
        <taxon>Ascomycota</taxon>
        <taxon>Pezizomycotina</taxon>
        <taxon>Sordariomycetes</taxon>
        <taxon>Hypocreomycetidae</taxon>
        <taxon>Hypocreales</taxon>
        <taxon>Stachybotryaceae</taxon>
        <taxon>Stachybotrys</taxon>
    </lineage>
</organism>
<accession>A0A084B9Y0</accession>
<dbReference type="AlphaFoldDB" id="A0A084B9Y0"/>
<evidence type="ECO:0000313" key="1">
    <source>
        <dbReference type="EMBL" id="KEY74359.1"/>
    </source>
</evidence>
<reference evidence="1 2" key="1">
    <citation type="journal article" date="2014" name="BMC Genomics">
        <title>Comparative genome sequencing reveals chemotype-specific gene clusters in the toxigenic black mold Stachybotrys.</title>
        <authorList>
            <person name="Semeiks J."/>
            <person name="Borek D."/>
            <person name="Otwinowski Z."/>
            <person name="Grishin N.V."/>
        </authorList>
    </citation>
    <scope>NUCLEOTIDE SEQUENCE [LARGE SCALE GENOMIC DNA]</scope>
    <source>
        <strain evidence="2">CBS 109288 / IBT 7711</strain>
    </source>
</reference>
<protein>
    <submittedName>
        <fullName evidence="1">Uncharacterized protein</fullName>
    </submittedName>
</protein>
<evidence type="ECO:0000313" key="2">
    <source>
        <dbReference type="Proteomes" id="UP000028045"/>
    </source>
</evidence>
<dbReference type="Proteomes" id="UP000028045">
    <property type="component" value="Unassembled WGS sequence"/>
</dbReference>
<dbReference type="EMBL" id="KL647613">
    <property type="protein sequence ID" value="KEY74359.1"/>
    <property type="molecule type" value="Genomic_DNA"/>
</dbReference>
<keyword evidence="2" id="KW-1185">Reference proteome</keyword>